<sequence length="174" mass="19799">MYGIPDLDWTPIDHFETFAGEKAAGRSAISFELNDDPHSQDILSCEGFANCIYQTLRTRGQPQSARRQCDGCEVHDFVPTGKCQGLLVDSGTTWIQYHAPPPDVPEGFEAFERFGRSVSKIRSQNAKRLKKQARRFLREAFQTQNDLDTSERSHNHWMKQANLLPVLQFLSAVQ</sequence>
<reference evidence="1 3" key="1">
    <citation type="submission" date="2024-02" db="EMBL/GenBank/DDBJ databases">
        <authorList>
            <person name="Chen Y."/>
            <person name="Shah S."/>
            <person name="Dougan E. K."/>
            <person name="Thang M."/>
            <person name="Chan C."/>
        </authorList>
    </citation>
    <scope>NUCLEOTIDE SEQUENCE [LARGE SCALE GENOMIC DNA]</scope>
</reference>
<keyword evidence="3" id="KW-1185">Reference proteome</keyword>
<evidence type="ECO:0000313" key="1">
    <source>
        <dbReference type="EMBL" id="CAK8985853.1"/>
    </source>
</evidence>
<evidence type="ECO:0000313" key="3">
    <source>
        <dbReference type="Proteomes" id="UP001642464"/>
    </source>
</evidence>
<organism evidence="1 3">
    <name type="scientific">Durusdinium trenchii</name>
    <dbReference type="NCBI Taxonomy" id="1381693"/>
    <lineage>
        <taxon>Eukaryota</taxon>
        <taxon>Sar</taxon>
        <taxon>Alveolata</taxon>
        <taxon>Dinophyceae</taxon>
        <taxon>Suessiales</taxon>
        <taxon>Symbiodiniaceae</taxon>
        <taxon>Durusdinium</taxon>
    </lineage>
</organism>
<gene>
    <name evidence="1" type="ORF">SCF082_LOCUS308</name>
    <name evidence="2" type="ORF">SCF082_LOCUS343</name>
</gene>
<dbReference type="EMBL" id="CAXAMM010000110">
    <property type="protein sequence ID" value="CAK8985936.1"/>
    <property type="molecule type" value="Genomic_DNA"/>
</dbReference>
<dbReference type="Proteomes" id="UP001642464">
    <property type="component" value="Unassembled WGS sequence"/>
</dbReference>
<evidence type="ECO:0000313" key="2">
    <source>
        <dbReference type="EMBL" id="CAK8985936.1"/>
    </source>
</evidence>
<dbReference type="EMBL" id="CAXAMM010000084">
    <property type="protein sequence ID" value="CAK8985853.1"/>
    <property type="molecule type" value="Genomic_DNA"/>
</dbReference>
<comment type="caution">
    <text evidence="1">The sequence shown here is derived from an EMBL/GenBank/DDBJ whole genome shotgun (WGS) entry which is preliminary data.</text>
</comment>
<proteinExistence type="predicted"/>
<accession>A0ABP0H845</accession>
<name>A0ABP0H845_9DINO</name>
<protein>
    <submittedName>
        <fullName evidence="1">Uncharacterized protein</fullName>
    </submittedName>
</protein>